<dbReference type="InterPro" id="IPR045886">
    <property type="entry name" value="ThiF/MoeB/HesA"/>
</dbReference>
<evidence type="ECO:0000313" key="10">
    <source>
        <dbReference type="Proteomes" id="UP000078551"/>
    </source>
</evidence>
<feature type="domain" description="THIF-type NAD/FAD binding fold" evidence="6">
    <location>
        <begin position="188"/>
        <end position="453"/>
    </location>
</feature>
<feature type="domain" description="JAB" evidence="7">
    <location>
        <begin position="10"/>
        <end position="131"/>
    </location>
</feature>
<reference evidence="9 11" key="2">
    <citation type="submission" date="2020-11" db="EMBL/GenBank/DDBJ databases">
        <title>Indigenous Rhizobia Nodulating Common beans in Western Kenya.</title>
        <authorList>
            <person name="Wekesa C.S."/>
            <person name="Oelmueller R."/>
            <person name="Furch A.C."/>
        </authorList>
    </citation>
    <scope>NUCLEOTIDE SEQUENCE [LARGE SCALE GENOMIC DNA]</scope>
    <source>
        <strain evidence="11">BS3</strain>
        <strain evidence="9">S3</strain>
        <plasmid evidence="9 11">pBS3c</plasmid>
    </source>
</reference>
<dbReference type="RefSeq" id="WP_064826239.1">
    <property type="nucleotide sequence ID" value="NZ_CP013534.1"/>
</dbReference>
<keyword evidence="9" id="KW-0808">Transferase</keyword>
<dbReference type="Proteomes" id="UP000540266">
    <property type="component" value="Plasmid pBS3c"/>
</dbReference>
<dbReference type="InterPro" id="IPR035985">
    <property type="entry name" value="Ubiquitin-activating_enz"/>
</dbReference>
<dbReference type="GO" id="GO:0016779">
    <property type="term" value="F:nucleotidyltransferase activity"/>
    <property type="evidence" value="ECO:0007669"/>
    <property type="project" value="UniProtKB-KW"/>
</dbReference>
<dbReference type="CDD" id="cd01483">
    <property type="entry name" value="E1_enzyme_family"/>
    <property type="match status" value="1"/>
</dbReference>
<dbReference type="Pfam" id="PF00899">
    <property type="entry name" value="ThiF"/>
    <property type="match status" value="1"/>
</dbReference>
<proteinExistence type="predicted"/>
<accession>A0A192TLC0</accession>
<sequence length="475" mass="51428">MTTYSLTLREDHEAALRAHMLRGDGLEHAAYVLCCRAAIRRDPWDREAHEKFLSVQVIPVPDDQVLDAGPGLITWSTASFVRALRAAAGEDQIVAVVHNHPAGMVAFSAQDDRNEPDLVQLAVNRNGEGTKILSLILTGDGQWAGRAWLLPKPGAHAPLRMVRVLGGRGRYALHYPGRGFAAGLPAFQRQALAFGQALNDDLSRLRVGIVGCGGTGSAVAMLLARLGVGQVALFDNDIVDCTNLNRLHGARQQDADLMRSKVYVVAEAIAAMGLGVRVVPVEAWIGDPECRDALRACDIVFGCTDDHDGRFFLNRLAYYYLIPVIDVGLAIDVGEGDPPALRGLDGRVTVLAPHETCLMCRAVVSGEAARSEAMKRAEPELYERRKAEAYVDSGGNPAPAVVTFTTEVACMAVNEMIQRLQGFRGPDGAVAHRIRKFHLGEDRRPRHDPRPACPVCAAGDVWGRGDTDPFLGRMA</sequence>
<dbReference type="GO" id="GO:0008237">
    <property type="term" value="F:metallopeptidase activity"/>
    <property type="evidence" value="ECO:0007669"/>
    <property type="project" value="UniProtKB-KW"/>
</dbReference>
<geneLocation type="plasmid" evidence="8 10">
    <name>pRphaN771c</name>
</geneLocation>
<dbReference type="PANTHER" id="PTHR10953:SF247">
    <property type="entry name" value="SLL6053 PROTEIN"/>
    <property type="match status" value="1"/>
</dbReference>
<dbReference type="EMBL" id="CP013571">
    <property type="protein sequence ID" value="ANL87768.1"/>
    <property type="molecule type" value="Genomic_DNA"/>
</dbReference>
<evidence type="ECO:0000259" key="6">
    <source>
        <dbReference type="Pfam" id="PF00899"/>
    </source>
</evidence>
<dbReference type="PANTHER" id="PTHR10953">
    <property type="entry name" value="UBIQUITIN-ACTIVATING ENZYME E1"/>
    <property type="match status" value="1"/>
</dbReference>
<dbReference type="InterPro" id="IPR000594">
    <property type="entry name" value="ThiF_NAD_FAD-bd"/>
</dbReference>
<organism evidence="9 11">
    <name type="scientific">Rhizobium phaseoli</name>
    <dbReference type="NCBI Taxonomy" id="396"/>
    <lineage>
        <taxon>Bacteria</taxon>
        <taxon>Pseudomonadati</taxon>
        <taxon>Pseudomonadota</taxon>
        <taxon>Alphaproteobacteria</taxon>
        <taxon>Hyphomicrobiales</taxon>
        <taxon>Rhizobiaceae</taxon>
        <taxon>Rhizobium/Agrobacterium group</taxon>
        <taxon>Rhizobium</taxon>
    </lineage>
</organism>
<dbReference type="InterPro" id="IPR028090">
    <property type="entry name" value="JAB_dom_prok"/>
</dbReference>
<dbReference type="GeneID" id="45960257"/>
<keyword evidence="3" id="KW-0378">Hydrolase</keyword>
<keyword evidence="9" id="KW-0614">Plasmid</keyword>
<dbReference type="GO" id="GO:0046872">
    <property type="term" value="F:metal ion binding"/>
    <property type="evidence" value="ECO:0007669"/>
    <property type="project" value="UniProtKB-KW"/>
</dbReference>
<keyword evidence="9" id="KW-0548">Nucleotidyltransferase</keyword>
<dbReference type="GO" id="GO:0005737">
    <property type="term" value="C:cytoplasm"/>
    <property type="evidence" value="ECO:0007669"/>
    <property type="project" value="TreeGrafter"/>
</dbReference>
<protein>
    <submittedName>
        <fullName evidence="9">ThiF family adenylyltransferase</fullName>
    </submittedName>
    <submittedName>
        <fullName evidence="8">UBA/THIF-type NAD/FAD binding domain-containing protein</fullName>
    </submittedName>
</protein>
<evidence type="ECO:0000256" key="1">
    <source>
        <dbReference type="ARBA" id="ARBA00022670"/>
    </source>
</evidence>
<dbReference type="GO" id="GO:0006508">
    <property type="term" value="P:proteolysis"/>
    <property type="evidence" value="ECO:0007669"/>
    <property type="project" value="UniProtKB-KW"/>
</dbReference>
<evidence type="ECO:0000256" key="5">
    <source>
        <dbReference type="ARBA" id="ARBA00023049"/>
    </source>
</evidence>
<evidence type="ECO:0000256" key="3">
    <source>
        <dbReference type="ARBA" id="ARBA00022801"/>
    </source>
</evidence>
<keyword evidence="4" id="KW-0862">Zinc</keyword>
<gene>
    <name evidence="8" type="ORF">AMC81_PC00293</name>
    <name evidence="9" type="ORF">HER27_025655</name>
</gene>
<keyword evidence="2" id="KW-0479">Metal-binding</keyword>
<dbReference type="EMBL" id="CP064934">
    <property type="protein sequence ID" value="QPK12071.1"/>
    <property type="molecule type" value="Genomic_DNA"/>
</dbReference>
<evidence type="ECO:0000313" key="8">
    <source>
        <dbReference type="EMBL" id="ANL87768.1"/>
    </source>
</evidence>
<dbReference type="GO" id="GO:0008641">
    <property type="term" value="F:ubiquitin-like modifier activating enzyme activity"/>
    <property type="evidence" value="ECO:0007669"/>
    <property type="project" value="InterPro"/>
</dbReference>
<evidence type="ECO:0000313" key="11">
    <source>
        <dbReference type="Proteomes" id="UP000540266"/>
    </source>
</evidence>
<evidence type="ECO:0000256" key="4">
    <source>
        <dbReference type="ARBA" id="ARBA00022833"/>
    </source>
</evidence>
<keyword evidence="10" id="KW-1185">Reference proteome</keyword>
<dbReference type="AlphaFoldDB" id="A0A192TLC0"/>
<keyword evidence="5" id="KW-0482">Metalloprotease</keyword>
<dbReference type="Proteomes" id="UP000078551">
    <property type="component" value="Plasmid pRphaN771c"/>
</dbReference>
<name>A0A192TLC0_9HYPH</name>
<geneLocation type="plasmid" evidence="9 11">
    <name>pBS3c</name>
</geneLocation>
<keyword evidence="1" id="KW-0645">Protease</keyword>
<dbReference type="GO" id="GO:0004792">
    <property type="term" value="F:thiosulfate-cyanide sulfurtransferase activity"/>
    <property type="evidence" value="ECO:0007669"/>
    <property type="project" value="TreeGrafter"/>
</dbReference>
<dbReference type="Gene3D" id="3.40.50.720">
    <property type="entry name" value="NAD(P)-binding Rossmann-like Domain"/>
    <property type="match status" value="1"/>
</dbReference>
<reference evidence="8 10" key="1">
    <citation type="submission" date="2015-11" db="EMBL/GenBank/DDBJ databases">
        <title>The limits of bacterial species coexistence and the symbiotic plasmid transference in sympatric Rhizobium populations.</title>
        <authorList>
            <person name="Perez-Carrascal O.M."/>
            <person name="VanInsberghe D."/>
            <person name="Juarez S."/>
            <person name="Polz M.F."/>
            <person name="Vinuesa P."/>
            <person name="Gonzalez V."/>
        </authorList>
    </citation>
    <scope>NUCLEOTIDE SEQUENCE [LARGE SCALE GENOMIC DNA]</scope>
    <source>
        <strain evidence="8 10">N771</strain>
        <plasmid evidence="8 10">pRphaN771c</plasmid>
    </source>
</reference>
<dbReference type="SUPFAM" id="SSF69572">
    <property type="entry name" value="Activating enzymes of the ubiquitin-like proteins"/>
    <property type="match status" value="1"/>
</dbReference>
<evidence type="ECO:0000313" key="9">
    <source>
        <dbReference type="EMBL" id="QPK12071.1"/>
    </source>
</evidence>
<evidence type="ECO:0000256" key="2">
    <source>
        <dbReference type="ARBA" id="ARBA00022723"/>
    </source>
</evidence>
<evidence type="ECO:0000259" key="7">
    <source>
        <dbReference type="Pfam" id="PF14464"/>
    </source>
</evidence>
<dbReference type="Pfam" id="PF14464">
    <property type="entry name" value="Prok-JAB"/>
    <property type="match status" value="1"/>
</dbReference>